<proteinExistence type="predicted"/>
<keyword evidence="3" id="KW-1185">Reference proteome</keyword>
<dbReference type="EMBL" id="JAAMPI010001036">
    <property type="protein sequence ID" value="KAF4627053.1"/>
    <property type="molecule type" value="Genomic_DNA"/>
</dbReference>
<sequence length="165" mass="19433">MPPERKSKKSDKPTAWSEWEWNKSRDQWGRYRISRGEYEYEWRDPEPTAKLEEKNKGKEKEKEEKGNLSVAVYRPRWGNLGNCLYEVTGEAMHFTAESIPVAEIHPTDIAELHRVITETPVQNDVQQWCCQDYVLEALEGLNNEQIVDDEDFGKAKKRLMEIFNN</sequence>
<evidence type="ECO:0000256" key="1">
    <source>
        <dbReference type="SAM" id="MobiDB-lite"/>
    </source>
</evidence>
<gene>
    <name evidence="2" type="ORF">G7Y89_g11103</name>
</gene>
<feature type="region of interest" description="Disordered" evidence="1">
    <location>
        <begin position="44"/>
        <end position="66"/>
    </location>
</feature>
<reference evidence="2 3" key="1">
    <citation type="submission" date="2020-03" db="EMBL/GenBank/DDBJ databases">
        <title>Draft Genome Sequence of Cudoniella acicularis.</title>
        <authorList>
            <person name="Buettner E."/>
            <person name="Kellner H."/>
        </authorList>
    </citation>
    <scope>NUCLEOTIDE SEQUENCE [LARGE SCALE GENOMIC DNA]</scope>
    <source>
        <strain evidence="2 3">DSM 108380</strain>
    </source>
</reference>
<organism evidence="2 3">
    <name type="scientific">Cudoniella acicularis</name>
    <dbReference type="NCBI Taxonomy" id="354080"/>
    <lineage>
        <taxon>Eukaryota</taxon>
        <taxon>Fungi</taxon>
        <taxon>Dikarya</taxon>
        <taxon>Ascomycota</taxon>
        <taxon>Pezizomycotina</taxon>
        <taxon>Leotiomycetes</taxon>
        <taxon>Helotiales</taxon>
        <taxon>Tricladiaceae</taxon>
        <taxon>Cudoniella</taxon>
    </lineage>
</organism>
<comment type="caution">
    <text evidence="2">The sequence shown here is derived from an EMBL/GenBank/DDBJ whole genome shotgun (WGS) entry which is preliminary data.</text>
</comment>
<evidence type="ECO:0000313" key="3">
    <source>
        <dbReference type="Proteomes" id="UP000566819"/>
    </source>
</evidence>
<accession>A0A8H4RCJ5</accession>
<dbReference type="AlphaFoldDB" id="A0A8H4RCJ5"/>
<name>A0A8H4RCJ5_9HELO</name>
<dbReference type="OrthoDB" id="37659at2759"/>
<evidence type="ECO:0000313" key="2">
    <source>
        <dbReference type="EMBL" id="KAF4627053.1"/>
    </source>
</evidence>
<protein>
    <submittedName>
        <fullName evidence="2">Uncharacterized protein</fullName>
    </submittedName>
</protein>
<dbReference type="Proteomes" id="UP000566819">
    <property type="component" value="Unassembled WGS sequence"/>
</dbReference>